<evidence type="ECO:0000256" key="4">
    <source>
        <dbReference type="ARBA" id="ARBA00022833"/>
    </source>
</evidence>
<keyword evidence="5 9" id="KW-1133">Transmembrane helix</keyword>
<organism evidence="11 12">
    <name type="scientific">Hypothenemus hampei</name>
    <name type="common">Coffee berry borer</name>
    <dbReference type="NCBI Taxonomy" id="57062"/>
    <lineage>
        <taxon>Eukaryota</taxon>
        <taxon>Metazoa</taxon>
        <taxon>Ecdysozoa</taxon>
        <taxon>Arthropoda</taxon>
        <taxon>Hexapoda</taxon>
        <taxon>Insecta</taxon>
        <taxon>Pterygota</taxon>
        <taxon>Neoptera</taxon>
        <taxon>Endopterygota</taxon>
        <taxon>Coleoptera</taxon>
        <taxon>Polyphaga</taxon>
        <taxon>Cucujiformia</taxon>
        <taxon>Curculionidae</taxon>
        <taxon>Scolytinae</taxon>
        <taxon>Hypothenemus</taxon>
    </lineage>
</organism>
<feature type="transmembrane region" description="Helical" evidence="9">
    <location>
        <begin position="114"/>
        <end position="136"/>
    </location>
</feature>
<evidence type="ECO:0000259" key="10">
    <source>
        <dbReference type="PROSITE" id="PS50089"/>
    </source>
</evidence>
<dbReference type="GO" id="GO:0016020">
    <property type="term" value="C:membrane"/>
    <property type="evidence" value="ECO:0007669"/>
    <property type="project" value="UniProtKB-SubCell"/>
</dbReference>
<keyword evidence="6 9" id="KW-0472">Membrane</keyword>
<proteinExistence type="predicted"/>
<sequence>MAFVSLIFTARSLKKYKNILIEEKLDAIQAQKDLTKKKFKFRHICIDVRESFKKFFKRLFRCQETSCWYRNCYELKHEGSYKNYFFKSFIGFFSGVLLTYFLYFVFIFQLNVQITSATIICAFLGCILTIGLAFSSNIRCIVLLTLPQFFSKRGRQALMAYAFILALTGPAQNTLNNLGILNESLACGQEQLKQAVKQIIDVIKKPFMAIKEAIKKVIRTVKEIVKKIKEILLKIKRIVMAIVRVIKSVFEFLGKMINICNKELGTPFERCTRVFENAIADCNAKLGPLFNWLCSLAYIVKAVCYIVKIFDYICMIVDFISNSIVGVIIRKIKIFVRHIKTMFYVRIRFAHSFKYKTVASKSVTEIAKEIVKEVKARSQGIVAFFNFMTSASMLFFTYLIFQVIFYRFKYLTSEKFDNIYITKNFRKIDQRRAKTGKETVLPLTKSEQQTYVPIASAKLVRSERRSLSKNITKLATASVKLGTHMAADYSLYWVLNLISHHARYQSKVQAPNFPVAHITGEGFLAKLLRSIVNAFQPVGIKLEIDTVPCLPIPIPPDFDRYIQIGITIAICWILTVFEPYGLRLRNAIMGYYYPLRAKQRTIWLYNHILRSRVSFLLLARRKLRKKFGLKGQGDEISCKQLLRTKLRICFGRNLEKSCLLCAEIFKESEKSRFIKCSTPGCPGLFCLECFESLKNICPVCLSPIEYGDIEDEEKDSSGDESPPKYKKKRSKCLRWLPCGKIEDDDEKQSLIQYEKNGDQETEPLIEEIDKHSDSCSDYSYSYQYDDDNKEPLQSPQVWKDVEMQTRPDEASMESFREENEECLCVDLDNQIRVPKGHAALIKLNVKIDQNEEIELQTFNSQSDETYCQCDRHVEFIGVSNELSDVHKKVKRLRDSDMCNCSEQDLRKSTMSTTMRSDCRYCNCSDTEVLSILNAGTETVEELHQEVPALDLSFVDDEDLCQCQDDNPVLSNRFNYVNFQEICETSPRIESSSAISSLQQSPEFLLRKRVSDNKKNSLSPFEDVSPSSINSLEFKKAQQTKVKQYYQITQLRCDESKCRSKSNKTHTISDMLKKFLFKRKKRANNYLPIHAKDIDDTVEVQSYNYKEENWDTLNLSTPTYPFGSEISSEVSDEEQQLIGDKRIRGGECNHLIDCRLASRCCPDLEVKPYHIKDHIRLKDLSTLSLPPISRPANTREVFVKVFSYSEPSKVSMKASEVEKTNQEQEKLSIPRTAISTGYFEQIGTPGSSDSALSETTCVELFGSPCPEVFARTSHASSRILRDKSIKELPEEEAKEERQLVREEVSDSIIKNSAEKEQLEFQKEDASVTSRPSVKTEESSQTLAQVTSEKPLESSRTSKQVLVDQASFEKRLILQPQTNSSRSSLGEPSSRPLSKLKSTQLNQLLYKDERTEISLVQKINPERASGKTQTVTIPTVVPQSPRPTVKLQISLHNSIVPEKEISQDPIVPRSLRSEEKMVEAKDSFKLCTDWDNCHGKFILSNDKIQQTSENDLHYRAHSKPIRSTDLTTPDKHCQRLYYSSELPEKEFSSSCTNGCKCSVCLMTLTQQQQQQRLRSESASENYSQAQNSICHCCKCMNHHLRPRRTNVHNHQVTPRTTDSDYCDFFPPPPPPPLPMHASKPRRYRNCTCCYMGDYSHPVDDDYNTMFEKSDEDPYLTDLPYQNKDDYLGLVEELQDTLHSRNRNRVRRTMKEFEMKSKQNKPLEKPIIDYDETSESEEPLMRKLEKKICCTSDKCNCTKGKMFISPIPRRGNKLSSHWTIDPSSGEWLKLGKRPMRGRRGDNDENDDIYNCPCCCEHRYQ</sequence>
<dbReference type="Pfam" id="PF26037">
    <property type="entry name" value="zf-RING_DCST1_C"/>
    <property type="match status" value="1"/>
</dbReference>
<feature type="region of interest" description="Disordered" evidence="8">
    <location>
        <begin position="1371"/>
        <end position="1396"/>
    </location>
</feature>
<dbReference type="GO" id="GO:0008270">
    <property type="term" value="F:zinc ion binding"/>
    <property type="evidence" value="ECO:0007669"/>
    <property type="project" value="UniProtKB-KW"/>
</dbReference>
<evidence type="ECO:0000256" key="1">
    <source>
        <dbReference type="ARBA" id="ARBA00004141"/>
    </source>
</evidence>
<reference evidence="11 12" key="1">
    <citation type="submission" date="2024-05" db="EMBL/GenBank/DDBJ databases">
        <title>Genetic variation in Jamaican populations of the coffee berry borer (Hypothenemus hampei).</title>
        <authorList>
            <person name="Errbii M."/>
            <person name="Myrie A."/>
        </authorList>
    </citation>
    <scope>NUCLEOTIDE SEQUENCE [LARGE SCALE GENOMIC DNA]</scope>
    <source>
        <strain evidence="11">JA-Hopewell-2020-01-JO</strain>
        <tissue evidence="11">Whole body</tissue>
    </source>
</reference>
<gene>
    <name evidence="11" type="ORF">ABEB36_003266</name>
</gene>
<dbReference type="Pfam" id="PF26039">
    <property type="entry name" value="Dcst2"/>
    <property type="match status" value="1"/>
</dbReference>
<accession>A0ABD1F8Z4</accession>
<dbReference type="InterPro" id="IPR051856">
    <property type="entry name" value="CSR-E3_Ligase_Protein"/>
</dbReference>
<evidence type="ECO:0000256" key="7">
    <source>
        <dbReference type="PROSITE-ProRule" id="PRU00175"/>
    </source>
</evidence>
<feature type="region of interest" description="Disordered" evidence="8">
    <location>
        <begin position="1314"/>
        <end position="1357"/>
    </location>
</feature>
<evidence type="ECO:0000256" key="8">
    <source>
        <dbReference type="SAM" id="MobiDB-lite"/>
    </source>
</evidence>
<dbReference type="EMBL" id="JBDJPC010000002">
    <property type="protein sequence ID" value="KAL1513928.1"/>
    <property type="molecule type" value="Genomic_DNA"/>
</dbReference>
<feature type="transmembrane region" description="Helical" evidence="9">
    <location>
        <begin position="381"/>
        <end position="406"/>
    </location>
</feature>
<dbReference type="InterPro" id="IPR001841">
    <property type="entry name" value="Znf_RING"/>
</dbReference>
<feature type="transmembrane region" description="Helical" evidence="9">
    <location>
        <begin position="84"/>
        <end position="108"/>
    </location>
</feature>
<comment type="subcellular location">
    <subcellularLocation>
        <location evidence="1">Membrane</location>
        <topology evidence="1">Multi-pass membrane protein</topology>
    </subcellularLocation>
</comment>
<keyword evidence="12" id="KW-1185">Reference proteome</keyword>
<evidence type="ECO:0000256" key="6">
    <source>
        <dbReference type="ARBA" id="ARBA00023136"/>
    </source>
</evidence>
<evidence type="ECO:0000256" key="5">
    <source>
        <dbReference type="ARBA" id="ARBA00022989"/>
    </source>
</evidence>
<feature type="domain" description="RING-type" evidence="10">
    <location>
        <begin position="658"/>
        <end position="700"/>
    </location>
</feature>
<evidence type="ECO:0000256" key="9">
    <source>
        <dbReference type="SAM" id="Phobius"/>
    </source>
</evidence>
<evidence type="ECO:0000256" key="3">
    <source>
        <dbReference type="ARBA" id="ARBA00022771"/>
    </source>
</evidence>
<comment type="caution">
    <text evidence="11">The sequence shown here is derived from an EMBL/GenBank/DDBJ whole genome shotgun (WGS) entry which is preliminary data.</text>
</comment>
<evidence type="ECO:0000313" key="12">
    <source>
        <dbReference type="Proteomes" id="UP001566132"/>
    </source>
</evidence>
<evidence type="ECO:0000313" key="11">
    <source>
        <dbReference type="EMBL" id="KAL1513928.1"/>
    </source>
</evidence>
<feature type="compositionally biased region" description="Low complexity" evidence="8">
    <location>
        <begin position="1378"/>
        <end position="1391"/>
    </location>
</feature>
<dbReference type="PANTHER" id="PTHR21041:SF9">
    <property type="entry name" value="DENDRITIC CELL-SPECIFIC TRANSMEMBRANE PROTEIN-LIKE DOMAIN-CONTAINING PROTEIN"/>
    <property type="match status" value="1"/>
</dbReference>
<protein>
    <recommendedName>
        <fullName evidence="10">RING-type domain-containing protein</fullName>
    </recommendedName>
</protein>
<dbReference type="Pfam" id="PF07782">
    <property type="entry name" value="DC_STAMP"/>
    <property type="match status" value="1"/>
</dbReference>
<dbReference type="InterPro" id="IPR012858">
    <property type="entry name" value="DC_STAMP-like"/>
</dbReference>
<feature type="compositionally biased region" description="Basic and acidic residues" evidence="8">
    <location>
        <begin position="1314"/>
        <end position="1324"/>
    </location>
</feature>
<keyword evidence="4" id="KW-0862">Zinc</keyword>
<evidence type="ECO:0000256" key="2">
    <source>
        <dbReference type="ARBA" id="ARBA00022692"/>
    </source>
</evidence>
<name>A0ABD1F8Z4_HYPHA</name>
<dbReference type="InterPro" id="IPR058842">
    <property type="entry name" value="DCST1_C"/>
</dbReference>
<dbReference type="Proteomes" id="UP001566132">
    <property type="component" value="Unassembled WGS sequence"/>
</dbReference>
<dbReference type="PANTHER" id="PTHR21041">
    <property type="entry name" value="DENDRITIC CELL-SPECIFIC TRANSMEMBRANE PROTEIN"/>
    <property type="match status" value="1"/>
</dbReference>
<keyword evidence="3 7" id="KW-0863">Zinc-finger</keyword>
<keyword evidence="2 9" id="KW-0812">Transmembrane</keyword>
<dbReference type="PROSITE" id="PS50089">
    <property type="entry name" value="ZF_RING_2"/>
    <property type="match status" value="1"/>
</dbReference>
<keyword evidence="3 7" id="KW-0479">Metal-binding</keyword>
<feature type="compositionally biased region" description="Polar residues" evidence="8">
    <location>
        <begin position="1325"/>
        <end position="1357"/>
    </location>
</feature>